<feature type="domain" description="O-antigen ligase-related" evidence="6">
    <location>
        <begin position="228"/>
        <end position="373"/>
    </location>
</feature>
<keyword evidence="8" id="KW-1185">Reference proteome</keyword>
<dbReference type="GO" id="GO:0016020">
    <property type="term" value="C:membrane"/>
    <property type="evidence" value="ECO:0007669"/>
    <property type="project" value="UniProtKB-SubCell"/>
</dbReference>
<dbReference type="OrthoDB" id="9806320at2"/>
<feature type="transmembrane region" description="Helical" evidence="5">
    <location>
        <begin position="144"/>
        <end position="172"/>
    </location>
</feature>
<feature type="transmembrane region" description="Helical" evidence="5">
    <location>
        <begin position="399"/>
        <end position="417"/>
    </location>
</feature>
<keyword evidence="3 5" id="KW-1133">Transmembrane helix</keyword>
<feature type="transmembrane region" description="Helical" evidence="5">
    <location>
        <begin position="55"/>
        <end position="71"/>
    </location>
</feature>
<keyword evidence="4 5" id="KW-0472">Membrane</keyword>
<dbReference type="PANTHER" id="PTHR37422:SF23">
    <property type="entry name" value="TEICHURONIC ACID BIOSYNTHESIS PROTEIN TUAE"/>
    <property type="match status" value="1"/>
</dbReference>
<organism evidence="7 8">
    <name type="scientific">Pirellulimonas nuda</name>
    <dbReference type="NCBI Taxonomy" id="2528009"/>
    <lineage>
        <taxon>Bacteria</taxon>
        <taxon>Pseudomonadati</taxon>
        <taxon>Planctomycetota</taxon>
        <taxon>Planctomycetia</taxon>
        <taxon>Pirellulales</taxon>
        <taxon>Lacipirellulaceae</taxon>
        <taxon>Pirellulimonas</taxon>
    </lineage>
</organism>
<feature type="transmembrane region" description="Helical" evidence="5">
    <location>
        <begin position="193"/>
        <end position="213"/>
    </location>
</feature>
<evidence type="ECO:0000313" key="7">
    <source>
        <dbReference type="EMBL" id="QDU87445.1"/>
    </source>
</evidence>
<evidence type="ECO:0000256" key="2">
    <source>
        <dbReference type="ARBA" id="ARBA00022692"/>
    </source>
</evidence>
<dbReference type="AlphaFoldDB" id="A0A518D7L8"/>
<evidence type="ECO:0000256" key="1">
    <source>
        <dbReference type="ARBA" id="ARBA00004141"/>
    </source>
</evidence>
<protein>
    <submittedName>
        <fullName evidence="7">O-Antigen ligase</fullName>
    </submittedName>
</protein>
<feature type="transmembrane region" description="Helical" evidence="5">
    <location>
        <begin position="219"/>
        <end position="237"/>
    </location>
</feature>
<comment type="subcellular location">
    <subcellularLocation>
        <location evidence="1">Membrane</location>
        <topology evidence="1">Multi-pass membrane protein</topology>
    </subcellularLocation>
</comment>
<evidence type="ECO:0000256" key="5">
    <source>
        <dbReference type="SAM" id="Phobius"/>
    </source>
</evidence>
<dbReference type="EMBL" id="CP036291">
    <property type="protein sequence ID" value="QDU87445.1"/>
    <property type="molecule type" value="Genomic_DNA"/>
</dbReference>
<dbReference type="RefSeq" id="WP_145281408.1">
    <property type="nucleotide sequence ID" value="NZ_CP036291.1"/>
</dbReference>
<accession>A0A518D7L8</accession>
<proteinExistence type="predicted"/>
<dbReference type="InterPro" id="IPR051533">
    <property type="entry name" value="WaaL-like"/>
</dbReference>
<feature type="transmembrane region" description="Helical" evidence="5">
    <location>
        <begin position="83"/>
        <end position="102"/>
    </location>
</feature>
<feature type="transmembrane region" description="Helical" evidence="5">
    <location>
        <begin position="30"/>
        <end position="48"/>
    </location>
</feature>
<feature type="transmembrane region" description="Helical" evidence="5">
    <location>
        <begin position="265"/>
        <end position="283"/>
    </location>
</feature>
<dbReference type="GO" id="GO:0016874">
    <property type="term" value="F:ligase activity"/>
    <property type="evidence" value="ECO:0007669"/>
    <property type="project" value="UniProtKB-KW"/>
</dbReference>
<dbReference type="KEGG" id="pnd:Pla175_08070"/>
<dbReference type="Pfam" id="PF04932">
    <property type="entry name" value="Wzy_C"/>
    <property type="match status" value="1"/>
</dbReference>
<evidence type="ECO:0000256" key="3">
    <source>
        <dbReference type="ARBA" id="ARBA00022989"/>
    </source>
</evidence>
<name>A0A518D7L8_9BACT</name>
<feature type="transmembrane region" description="Helical" evidence="5">
    <location>
        <begin position="114"/>
        <end position="132"/>
    </location>
</feature>
<sequence length="468" mass="50265">MPIALALIAVAALLLAAAFARRASLLSMAAIVLVVGYVFGHSFWHANLGPIPLTLDRLLLMGLVALLAWRWKRGELSPAPLAGADWALAACLACLSISFLLNRPGEFVPQPTSILWRLIVAFWAPAALYLVARQAPLGPREVRVFFAILAGLGVYLAFTGLAETAGAWAVVFPRYIADPEQGLHFGRARGPELNSVSMGAYLGICLWATWMLVPKASRLMQLLLVGACGAMALVVLLTYTRSTWLGLGLSGLVVAGLQTPRRLRAPMLGIACLAGGVLLVAAWDKIIGLEREDSGSVSAHSVQQREAFVYVSMNMFRDNPLWGVGFGRFYDRKLPYLSDRSQSFELESIRGLHHHNTYLGLLTETGLLGLASYAALLGGIGVCGWRLATAPEAEPELRALGQFALAALAIYSVNAALHDITHIHPDQWLLMTIAGAAVGAERRLMARRAVGVQQSAFSGQLRDAPAAC</sequence>
<reference evidence="7 8" key="1">
    <citation type="submission" date="2019-02" db="EMBL/GenBank/DDBJ databases">
        <title>Deep-cultivation of Planctomycetes and their phenomic and genomic characterization uncovers novel biology.</title>
        <authorList>
            <person name="Wiegand S."/>
            <person name="Jogler M."/>
            <person name="Boedeker C."/>
            <person name="Pinto D."/>
            <person name="Vollmers J."/>
            <person name="Rivas-Marin E."/>
            <person name="Kohn T."/>
            <person name="Peeters S.H."/>
            <person name="Heuer A."/>
            <person name="Rast P."/>
            <person name="Oberbeckmann S."/>
            <person name="Bunk B."/>
            <person name="Jeske O."/>
            <person name="Meyerdierks A."/>
            <person name="Storesund J.E."/>
            <person name="Kallscheuer N."/>
            <person name="Luecker S."/>
            <person name="Lage O.M."/>
            <person name="Pohl T."/>
            <person name="Merkel B.J."/>
            <person name="Hornburger P."/>
            <person name="Mueller R.-W."/>
            <person name="Bruemmer F."/>
            <person name="Labrenz M."/>
            <person name="Spormann A.M."/>
            <person name="Op den Camp H."/>
            <person name="Overmann J."/>
            <person name="Amann R."/>
            <person name="Jetten M.S.M."/>
            <person name="Mascher T."/>
            <person name="Medema M.H."/>
            <person name="Devos D.P."/>
            <person name="Kaster A.-K."/>
            <person name="Ovreas L."/>
            <person name="Rohde M."/>
            <person name="Galperin M.Y."/>
            <person name="Jogler C."/>
        </authorList>
    </citation>
    <scope>NUCLEOTIDE SEQUENCE [LARGE SCALE GENOMIC DNA]</scope>
    <source>
        <strain evidence="7 8">Pla175</strain>
    </source>
</reference>
<dbReference type="PANTHER" id="PTHR37422">
    <property type="entry name" value="TEICHURONIC ACID BIOSYNTHESIS PROTEIN TUAE"/>
    <property type="match status" value="1"/>
</dbReference>
<dbReference type="InterPro" id="IPR007016">
    <property type="entry name" value="O-antigen_ligase-rel_domated"/>
</dbReference>
<keyword evidence="2 5" id="KW-0812">Transmembrane</keyword>
<dbReference type="Proteomes" id="UP000317429">
    <property type="component" value="Chromosome"/>
</dbReference>
<feature type="transmembrane region" description="Helical" evidence="5">
    <location>
        <begin position="367"/>
        <end position="387"/>
    </location>
</feature>
<evidence type="ECO:0000259" key="6">
    <source>
        <dbReference type="Pfam" id="PF04932"/>
    </source>
</evidence>
<gene>
    <name evidence="7" type="ORF">Pla175_08070</name>
</gene>
<evidence type="ECO:0000313" key="8">
    <source>
        <dbReference type="Proteomes" id="UP000317429"/>
    </source>
</evidence>
<evidence type="ECO:0000256" key="4">
    <source>
        <dbReference type="ARBA" id="ARBA00023136"/>
    </source>
</evidence>
<keyword evidence="7" id="KW-0436">Ligase</keyword>